<dbReference type="STRING" id="29920.A0A329T5C8"/>
<evidence type="ECO:0000313" key="6">
    <source>
        <dbReference type="EMBL" id="KAG3217346.1"/>
    </source>
</evidence>
<feature type="domain" description="Enoyl reductase (ER)" evidence="1">
    <location>
        <begin position="14"/>
        <end position="345"/>
    </location>
</feature>
<dbReference type="Gene3D" id="3.40.50.720">
    <property type="entry name" value="NAD(P)-binding Rossmann-like Domain"/>
    <property type="match status" value="1"/>
</dbReference>
<dbReference type="InterPro" id="IPR013154">
    <property type="entry name" value="ADH-like_N"/>
</dbReference>
<dbReference type="PANTHER" id="PTHR45033:SF2">
    <property type="entry name" value="ZINC-TYPE ALCOHOL DEHYDROGENASE-LIKE PROTEIN C1773.06C"/>
    <property type="match status" value="1"/>
</dbReference>
<evidence type="ECO:0000313" key="5">
    <source>
        <dbReference type="EMBL" id="KAG2971006.1"/>
    </source>
</evidence>
<dbReference type="InterPro" id="IPR052711">
    <property type="entry name" value="Zinc_ADH-like"/>
</dbReference>
<dbReference type="InterPro" id="IPR013149">
    <property type="entry name" value="ADH-like_C"/>
</dbReference>
<dbReference type="EMBL" id="RCMK01001694">
    <property type="protein sequence ID" value="KAG2889844.1"/>
    <property type="molecule type" value="Genomic_DNA"/>
</dbReference>
<dbReference type="Proteomes" id="UP000697107">
    <property type="component" value="Unassembled WGS sequence"/>
</dbReference>
<gene>
    <name evidence="7" type="ORF">PC110_g108</name>
    <name evidence="2" type="ORF">PC113_g16726</name>
    <name evidence="4" type="ORF">PC115_g16037</name>
    <name evidence="3" type="ORF">PC117_g24612</name>
    <name evidence="5" type="ORF">PC118_g16531</name>
    <name evidence="6" type="ORF">PC129_g11831</name>
</gene>
<dbReference type="InterPro" id="IPR011032">
    <property type="entry name" value="GroES-like_sf"/>
</dbReference>
<name>A0A329T5C8_9STRA</name>
<organism evidence="7 8">
    <name type="scientific">Phytophthora cactorum</name>
    <dbReference type="NCBI Taxonomy" id="29920"/>
    <lineage>
        <taxon>Eukaryota</taxon>
        <taxon>Sar</taxon>
        <taxon>Stramenopiles</taxon>
        <taxon>Oomycota</taxon>
        <taxon>Peronosporomycetes</taxon>
        <taxon>Peronosporales</taxon>
        <taxon>Peronosporaceae</taxon>
        <taxon>Phytophthora</taxon>
    </lineage>
</organism>
<comment type="caution">
    <text evidence="7">The sequence shown here is derived from an EMBL/GenBank/DDBJ whole genome shotgun (WGS) entry which is preliminary data.</text>
</comment>
<dbReference type="InterPro" id="IPR020843">
    <property type="entry name" value="ER"/>
</dbReference>
<accession>A0A329T5C8</accession>
<dbReference type="Proteomes" id="UP000735874">
    <property type="component" value="Unassembled WGS sequence"/>
</dbReference>
<evidence type="ECO:0000313" key="7">
    <source>
        <dbReference type="EMBL" id="RAW43779.1"/>
    </source>
</evidence>
<dbReference type="Proteomes" id="UP000760860">
    <property type="component" value="Unassembled WGS sequence"/>
</dbReference>
<dbReference type="Pfam" id="PF00107">
    <property type="entry name" value="ADH_zinc_N"/>
    <property type="match status" value="1"/>
</dbReference>
<proteinExistence type="predicted"/>
<dbReference type="InterPro" id="IPR036291">
    <property type="entry name" value="NAD(P)-bd_dom_sf"/>
</dbReference>
<dbReference type="SUPFAM" id="SSF51735">
    <property type="entry name" value="NAD(P)-binding Rossmann-fold domains"/>
    <property type="match status" value="1"/>
</dbReference>
<dbReference type="EMBL" id="RCML01000693">
    <property type="protein sequence ID" value="KAG2971006.1"/>
    <property type="molecule type" value="Genomic_DNA"/>
</dbReference>
<dbReference type="SUPFAM" id="SSF50129">
    <property type="entry name" value="GroES-like"/>
    <property type="match status" value="1"/>
</dbReference>
<dbReference type="CDD" id="cd08276">
    <property type="entry name" value="MDR7"/>
    <property type="match status" value="1"/>
</dbReference>
<dbReference type="Pfam" id="PF08240">
    <property type="entry name" value="ADH_N"/>
    <property type="match status" value="1"/>
</dbReference>
<evidence type="ECO:0000313" key="4">
    <source>
        <dbReference type="EMBL" id="KAG2900917.1"/>
    </source>
</evidence>
<sequence length="349" mass="37219">MASANAVYRINDRTSHHNLKCQTETLPTVRDHEVLVEIHGVTLNARDIQICGGFYPAAPVKDDLVPCSDGAGVVATVGGAVKDIHVGDRVIINISFDNLYGPLKSQAYMLGGGVDGTLRQFAAVPAQAIIKVPAECKLDYVQLASLVCTGATVWNALYGYVPMKPGQTVLFQGTGGVSITGVQLAKAAGAVTIVTSSSNEKLKFVKEKFGVDHVINYRTTPNWAEEVRRFTNGEGADYVIEIGGAGTIEQSIKATASGGMIAVIGYLADIKQEDMPNVPLLALIHGCALRGVQAGSKQLTTELVKFVTRKTVQPYIHETFGFTQDEVMAAFEMQNSGKHIGKVGIAVKK</sequence>
<evidence type="ECO:0000259" key="1">
    <source>
        <dbReference type="SMART" id="SM00829"/>
    </source>
</evidence>
<protein>
    <recommendedName>
        <fullName evidence="1">Enoyl reductase (ER) domain-containing protein</fullName>
    </recommendedName>
</protein>
<reference evidence="7 8" key="1">
    <citation type="submission" date="2018-01" db="EMBL/GenBank/DDBJ databases">
        <title>Draft genome of the strawberry crown rot pathogen Phytophthora cactorum.</title>
        <authorList>
            <person name="Armitage A.D."/>
            <person name="Lysoe E."/>
            <person name="Nellist C.F."/>
            <person name="Harrison R.J."/>
            <person name="Brurberg M.B."/>
        </authorList>
    </citation>
    <scope>NUCLEOTIDE SEQUENCE [LARGE SCALE GENOMIC DNA]</scope>
    <source>
        <strain evidence="7 8">10300</strain>
    </source>
</reference>
<reference evidence="2" key="2">
    <citation type="submission" date="2018-10" db="EMBL/GenBank/DDBJ databases">
        <title>Effector identification in a new, highly contiguous assembly of the strawberry crown rot pathogen Phytophthora cactorum.</title>
        <authorList>
            <person name="Armitage A.D."/>
            <person name="Nellist C.F."/>
            <person name="Bates H."/>
            <person name="Vickerstaff R.J."/>
            <person name="Harrison R.J."/>
        </authorList>
    </citation>
    <scope>NUCLEOTIDE SEQUENCE</scope>
    <source>
        <strain evidence="2">15-7</strain>
        <strain evidence="4">4032</strain>
        <strain evidence="3">4040</strain>
        <strain evidence="5">P415</strain>
        <strain evidence="6">P421</strain>
    </source>
</reference>
<dbReference type="Proteomes" id="UP000774804">
    <property type="component" value="Unassembled WGS sequence"/>
</dbReference>
<dbReference type="EMBL" id="RCMV01000428">
    <property type="protein sequence ID" value="KAG3217346.1"/>
    <property type="molecule type" value="Genomic_DNA"/>
</dbReference>
<dbReference type="VEuPathDB" id="FungiDB:PC110_g108"/>
<evidence type="ECO:0000313" key="8">
    <source>
        <dbReference type="Proteomes" id="UP000251314"/>
    </source>
</evidence>
<dbReference type="EMBL" id="RCMG01000680">
    <property type="protein sequence ID" value="KAG2850493.1"/>
    <property type="molecule type" value="Genomic_DNA"/>
</dbReference>
<dbReference type="OrthoDB" id="3509362at2759"/>
<dbReference type="AlphaFoldDB" id="A0A329T5C8"/>
<keyword evidence="8" id="KW-1185">Reference proteome</keyword>
<dbReference type="SMART" id="SM00829">
    <property type="entry name" value="PKS_ER"/>
    <property type="match status" value="1"/>
</dbReference>
<dbReference type="PANTHER" id="PTHR45033">
    <property type="match status" value="1"/>
</dbReference>
<dbReference type="Proteomes" id="UP000251314">
    <property type="component" value="Unassembled WGS sequence"/>
</dbReference>
<dbReference type="Gene3D" id="3.90.180.10">
    <property type="entry name" value="Medium-chain alcohol dehydrogenases, catalytic domain"/>
    <property type="match status" value="1"/>
</dbReference>
<evidence type="ECO:0000313" key="3">
    <source>
        <dbReference type="EMBL" id="KAG2889844.1"/>
    </source>
</evidence>
<dbReference type="Proteomes" id="UP000736787">
    <property type="component" value="Unassembled WGS sequence"/>
</dbReference>
<evidence type="ECO:0000313" key="2">
    <source>
        <dbReference type="EMBL" id="KAG2850493.1"/>
    </source>
</evidence>
<dbReference type="EMBL" id="RCMI01000680">
    <property type="protein sequence ID" value="KAG2900917.1"/>
    <property type="molecule type" value="Genomic_DNA"/>
</dbReference>
<dbReference type="GO" id="GO:0016491">
    <property type="term" value="F:oxidoreductase activity"/>
    <property type="evidence" value="ECO:0007669"/>
    <property type="project" value="InterPro"/>
</dbReference>
<dbReference type="EMBL" id="MJFZ01000001">
    <property type="protein sequence ID" value="RAW43779.1"/>
    <property type="molecule type" value="Genomic_DNA"/>
</dbReference>